<proteinExistence type="predicted"/>
<accession>A0A2T9WL72</accession>
<dbReference type="AlphaFoldDB" id="A0A2T9WL72"/>
<name>A0A2T9WL72_NANST</name>
<organism evidence="2">
    <name type="scientific">Nanobsidianus stetteri</name>
    <dbReference type="NCBI Taxonomy" id="1294122"/>
    <lineage>
        <taxon>Archaea</taxon>
        <taxon>Nanobdellota</taxon>
        <taxon>Candidatus Nanoarchaeia</taxon>
        <taxon>Nanoarchaeales</taxon>
        <taxon>Nanopusillaceae</taxon>
        <taxon>Candidatus Nanobsidianus</taxon>
    </lineage>
</organism>
<dbReference type="EMBL" id="QEFP01000007">
    <property type="protein sequence ID" value="PVU68579.1"/>
    <property type="molecule type" value="Genomic_DNA"/>
</dbReference>
<comment type="caution">
    <text evidence="2">The sequence shown here is derived from an EMBL/GenBank/DDBJ whole genome shotgun (WGS) entry which is preliminary data.</text>
</comment>
<sequence>MVKKAQEKANISKIKKAHTLIDLICLEFDDLSLSCKRYIDARLHIEENKVIMCYTGWDGSPYNFGCTHDGYEPLFYFEDPFSFIKRVESSILSAFSMLRFGKLLESYRLEYRVIHIKTDAFTNPDHPTKANPEMKIGKNSINFYNGRSYIQITFYFDVFKPSYLEYF</sequence>
<dbReference type="EMBL" id="QEFP02000010">
    <property type="protein sequence ID" value="MCC5447144.1"/>
    <property type="molecule type" value="Genomic_DNA"/>
</dbReference>
<reference evidence="2" key="3">
    <citation type="submission" date="2017-05" db="EMBL/GenBank/DDBJ databases">
        <authorList>
            <person name="Song R."/>
            <person name="Chenine A.L."/>
            <person name="Ruprecht R.M."/>
        </authorList>
    </citation>
    <scope>NUCLEOTIDE SEQUENCE</scope>
    <source>
        <strain evidence="2">SCGC AB-777_F03</strain>
    </source>
</reference>
<reference evidence="1" key="2">
    <citation type="submission" date="2017-05" db="EMBL/GenBank/DDBJ databases">
        <authorList>
            <person name="Munson-Mcgee J.H."/>
        </authorList>
    </citation>
    <scope>NUCLEOTIDE SEQUENCE</scope>
    <source>
        <strain evidence="1">SCGC AB-777_F03</strain>
    </source>
</reference>
<protein>
    <submittedName>
        <fullName evidence="2">Uncharacterized protein</fullName>
    </submittedName>
</protein>
<reference evidence="1" key="4">
    <citation type="submission" date="2021-11" db="EMBL/GenBank/DDBJ databases">
        <authorList>
            <person name="Munson-Mcgee J."/>
            <person name="Field E."/>
            <person name="Bateson M."/>
            <person name="Rooney C."/>
            <person name="Stepanauskas R."/>
            <person name="Young M."/>
        </authorList>
    </citation>
    <scope>NUCLEOTIDE SEQUENCE</scope>
    <source>
        <strain evidence="1">SCGC AB-777_F03</strain>
    </source>
</reference>
<evidence type="ECO:0000313" key="1">
    <source>
        <dbReference type="EMBL" id="MCC5447144.1"/>
    </source>
</evidence>
<gene>
    <name evidence="1" type="ORF">DDW03_001870</name>
    <name evidence="2" type="ORF">DDW03_01885</name>
</gene>
<dbReference type="Proteomes" id="UP000245509">
    <property type="component" value="Unassembled WGS sequence"/>
</dbReference>
<evidence type="ECO:0000313" key="2">
    <source>
        <dbReference type="EMBL" id="PVU68579.1"/>
    </source>
</evidence>
<reference evidence="2" key="1">
    <citation type="journal article" date="2015" name="Appl. Environ. Microbiol.">
        <title>Nanoarchaeota, Their Sulfolobales Host, and Nanoarchaeota Virus Distribution across Yellowstone National Park Hot Springs.</title>
        <authorList>
            <person name="Munson-McGee J.H."/>
            <person name="Field E.K."/>
            <person name="Bateson M."/>
            <person name="Rooney C."/>
            <person name="Stepanauskas R."/>
            <person name="Young M.J."/>
        </authorList>
    </citation>
    <scope>NUCLEOTIDE SEQUENCE [LARGE SCALE GENOMIC DNA]</scope>
    <source>
        <strain evidence="2">SCGC AB-777_F03</strain>
    </source>
</reference>
<dbReference type="RefSeq" id="WP_228615367.1">
    <property type="nucleotide sequence ID" value="NZ_QEFP02000010.1"/>
</dbReference>